<dbReference type="SUPFAM" id="SSF74653">
    <property type="entry name" value="TolA/TonB C-terminal domain"/>
    <property type="match status" value="1"/>
</dbReference>
<evidence type="ECO:0000313" key="4">
    <source>
        <dbReference type="EMBL" id="MCG2419903.1"/>
    </source>
</evidence>
<dbReference type="InterPro" id="IPR008756">
    <property type="entry name" value="Peptidase_M56"/>
</dbReference>
<sequence>MIHTIFQILVFQILFLAIYDLFLKNETFFKLNRIYLLLTPILGCILPFISLDFLQQTIPQEYVFQLPAVVIGANTAETISSGTGFWLPSLTNVWLLGTVFSILLFVWKFHKIINLKPSETIKNSDGFKLKMLPNTDTAFSFFNTIYLGENISEANKNNIIAHEKIHVKQKHTFDLLFFEFLRIIFWFNPMVYLFQNRITTLHEFIADAKVTAQKSKTEYYQNLLSEVFQTEKISYINTFFNQSIIKKRISMLQKSKSRKSAQLKYLLLLPVICSMLFYASCSNEPKAEETQTVQQSDSEVMNKINELAEAIMKKGDMTPEEEKALKLLTTEAQPGDKVYNSVGEYLVDTEDQNETDVPFAVIDKVPAYPGCSAADNEAMKKCMSQNISKFIAANFNTNLGKELNLIGRQRIAVQFKIDKIGKIVNIRARAPKPELEAEAIRVVKLLPQMQPGEQKGEKVGVLYSLPIVFDVVE</sequence>
<dbReference type="GO" id="GO:0055085">
    <property type="term" value="P:transmembrane transport"/>
    <property type="evidence" value="ECO:0007669"/>
    <property type="project" value="InterPro"/>
</dbReference>
<keyword evidence="1" id="KW-0812">Transmembrane</keyword>
<feature type="domain" description="TonB C-terminal" evidence="2">
    <location>
        <begin position="411"/>
        <end position="470"/>
    </location>
</feature>
<proteinExistence type="predicted"/>
<dbReference type="InterPro" id="IPR052173">
    <property type="entry name" value="Beta-lactam_resp_regulator"/>
</dbReference>
<dbReference type="RefSeq" id="WP_237603688.1">
    <property type="nucleotide sequence ID" value="NZ_JAIRBA010000028.1"/>
</dbReference>
<organism evidence="4 5">
    <name type="scientific">Aequorivita vitellina</name>
    <dbReference type="NCBI Taxonomy" id="2874475"/>
    <lineage>
        <taxon>Bacteria</taxon>
        <taxon>Pseudomonadati</taxon>
        <taxon>Bacteroidota</taxon>
        <taxon>Flavobacteriia</taxon>
        <taxon>Flavobacteriales</taxon>
        <taxon>Flavobacteriaceae</taxon>
        <taxon>Aequorivita</taxon>
    </lineage>
</organism>
<dbReference type="CDD" id="cd07341">
    <property type="entry name" value="M56_BlaR1_MecR1_like"/>
    <property type="match status" value="1"/>
</dbReference>
<dbReference type="Proteomes" id="UP001139461">
    <property type="component" value="Unassembled WGS sequence"/>
</dbReference>
<dbReference type="PANTHER" id="PTHR34978:SF3">
    <property type="entry name" value="SLR0241 PROTEIN"/>
    <property type="match status" value="1"/>
</dbReference>
<keyword evidence="1" id="KW-0472">Membrane</keyword>
<dbReference type="Pfam" id="PF05569">
    <property type="entry name" value="Peptidase_M56"/>
    <property type="match status" value="1"/>
</dbReference>
<dbReference type="PANTHER" id="PTHR34978">
    <property type="entry name" value="POSSIBLE SENSOR-TRANSDUCER PROTEIN BLAR"/>
    <property type="match status" value="1"/>
</dbReference>
<keyword evidence="1" id="KW-1133">Transmembrane helix</keyword>
<dbReference type="Gene3D" id="3.30.1150.10">
    <property type="match status" value="1"/>
</dbReference>
<feature type="transmembrane region" description="Helical" evidence="1">
    <location>
        <begin position="6"/>
        <end position="22"/>
    </location>
</feature>
<gene>
    <name evidence="4" type="ORF">K8089_12805</name>
</gene>
<keyword evidence="5" id="KW-1185">Reference proteome</keyword>
<dbReference type="EMBL" id="JAIRBA010000028">
    <property type="protein sequence ID" value="MCG2419903.1"/>
    <property type="molecule type" value="Genomic_DNA"/>
</dbReference>
<dbReference type="Pfam" id="PF03544">
    <property type="entry name" value="TonB_C"/>
    <property type="match status" value="1"/>
</dbReference>
<name>A0A9X1QVY8_9FLAO</name>
<protein>
    <submittedName>
        <fullName evidence="4">M56 family metallopeptidase</fullName>
    </submittedName>
</protein>
<dbReference type="AlphaFoldDB" id="A0A9X1QVY8"/>
<feature type="transmembrane region" description="Helical" evidence="1">
    <location>
        <begin position="85"/>
        <end position="107"/>
    </location>
</feature>
<feature type="domain" description="Peptidase M56" evidence="3">
    <location>
        <begin position="149"/>
        <end position="252"/>
    </location>
</feature>
<feature type="transmembrane region" description="Helical" evidence="1">
    <location>
        <begin position="34"/>
        <end position="54"/>
    </location>
</feature>
<comment type="caution">
    <text evidence="4">The sequence shown here is derived from an EMBL/GenBank/DDBJ whole genome shotgun (WGS) entry which is preliminary data.</text>
</comment>
<dbReference type="InterPro" id="IPR037682">
    <property type="entry name" value="TonB_C"/>
</dbReference>
<accession>A0A9X1QVY8</accession>
<evidence type="ECO:0000256" key="1">
    <source>
        <dbReference type="SAM" id="Phobius"/>
    </source>
</evidence>
<evidence type="ECO:0000259" key="2">
    <source>
        <dbReference type="Pfam" id="PF03544"/>
    </source>
</evidence>
<reference evidence="4" key="1">
    <citation type="submission" date="2021-09" db="EMBL/GenBank/DDBJ databases">
        <title>Genome of Aequorivita sp. strain F47161.</title>
        <authorList>
            <person name="Wang Y."/>
        </authorList>
    </citation>
    <scope>NUCLEOTIDE SEQUENCE</scope>
    <source>
        <strain evidence="4">F47161</strain>
    </source>
</reference>
<evidence type="ECO:0000313" key="5">
    <source>
        <dbReference type="Proteomes" id="UP001139461"/>
    </source>
</evidence>
<evidence type="ECO:0000259" key="3">
    <source>
        <dbReference type="Pfam" id="PF05569"/>
    </source>
</evidence>